<evidence type="ECO:0000256" key="9">
    <source>
        <dbReference type="ARBA" id="ARBA00049940"/>
    </source>
</evidence>
<proteinExistence type="inferred from homology"/>
<evidence type="ECO:0000256" key="8">
    <source>
        <dbReference type="ARBA" id="ARBA00035585"/>
    </source>
</evidence>
<sequence length="232" mass="23735">MGEHSRTPTRAHVPAGEAVPASLPRLSARTLALVGLGAAIGASQRYALGSSLLANTLGTALLACLLTALALTTVHPAAADSDSRLARSEQEPSTPRDEQQLVGREHSEHRDEQHRAGQQLSEQRRSDLRILLGAGLCGGLTTYSTIMLDAVTSTSLASAAQQLGLDFACGLGAAVLAIVVTRTVLRRRPLASATAAPSTPARASSPRPAPEADTSAAPEADTSAAPGTGTQP</sequence>
<feature type="transmembrane region" description="Helical" evidence="10">
    <location>
        <begin position="163"/>
        <end position="185"/>
    </location>
</feature>
<reference evidence="13" key="1">
    <citation type="submission" date="2016-12" db="EMBL/GenBank/DDBJ databases">
        <authorList>
            <person name="Meng X."/>
        </authorList>
    </citation>
    <scope>NUCLEOTIDE SEQUENCE [LARGE SCALE GENOMIC DNA]</scope>
    <source>
        <strain evidence="13">DSM 19116</strain>
    </source>
</reference>
<organism evidence="12 13">
    <name type="scientific">Bowdeniella nasicola</name>
    <dbReference type="NCBI Taxonomy" id="208480"/>
    <lineage>
        <taxon>Bacteria</taxon>
        <taxon>Bacillati</taxon>
        <taxon>Actinomycetota</taxon>
        <taxon>Actinomycetes</taxon>
        <taxon>Actinomycetales</taxon>
        <taxon>Actinomycetaceae</taxon>
        <taxon>Bowdeniella</taxon>
    </lineage>
</organism>
<dbReference type="AlphaFoldDB" id="A0A1Q5Q0C7"/>
<keyword evidence="2" id="KW-1003">Cell membrane</keyword>
<dbReference type="InterPro" id="IPR003691">
    <property type="entry name" value="FluC"/>
</dbReference>
<dbReference type="Pfam" id="PF02537">
    <property type="entry name" value="CRCB"/>
    <property type="match status" value="1"/>
</dbReference>
<gene>
    <name evidence="12" type="ORF">BSZ39_10870</name>
</gene>
<evidence type="ECO:0000256" key="1">
    <source>
        <dbReference type="ARBA" id="ARBA00004651"/>
    </source>
</evidence>
<evidence type="ECO:0000256" key="5">
    <source>
        <dbReference type="ARBA" id="ARBA00023136"/>
    </source>
</evidence>
<evidence type="ECO:0000256" key="4">
    <source>
        <dbReference type="ARBA" id="ARBA00022989"/>
    </source>
</evidence>
<dbReference type="GO" id="GO:0005886">
    <property type="term" value="C:plasma membrane"/>
    <property type="evidence" value="ECO:0007669"/>
    <property type="project" value="UniProtKB-SubCell"/>
</dbReference>
<comment type="catalytic activity">
    <reaction evidence="8">
        <text>fluoride(in) = fluoride(out)</text>
        <dbReference type="Rhea" id="RHEA:76159"/>
        <dbReference type="ChEBI" id="CHEBI:17051"/>
    </reaction>
    <physiologicalReaction direction="left-to-right" evidence="8">
        <dbReference type="Rhea" id="RHEA:76160"/>
    </physiologicalReaction>
</comment>
<keyword evidence="6" id="KW-0406">Ion transport</keyword>
<evidence type="ECO:0000256" key="7">
    <source>
        <dbReference type="ARBA" id="ARBA00035120"/>
    </source>
</evidence>
<feature type="compositionally biased region" description="Low complexity" evidence="11">
    <location>
        <begin position="190"/>
        <end position="206"/>
    </location>
</feature>
<evidence type="ECO:0000256" key="10">
    <source>
        <dbReference type="RuleBase" id="RU004340"/>
    </source>
</evidence>
<comment type="similarity">
    <text evidence="7 10">Belongs to the fluoride channel Fluc/FEX (TC 1.A.43) family.</text>
</comment>
<evidence type="ECO:0000256" key="11">
    <source>
        <dbReference type="SAM" id="MobiDB-lite"/>
    </source>
</evidence>
<evidence type="ECO:0000256" key="3">
    <source>
        <dbReference type="ARBA" id="ARBA00022692"/>
    </source>
</evidence>
<comment type="subcellular location">
    <subcellularLocation>
        <location evidence="1">Cell membrane</location>
        <topology evidence="1">Multi-pass membrane protein</topology>
    </subcellularLocation>
</comment>
<evidence type="ECO:0000256" key="6">
    <source>
        <dbReference type="ARBA" id="ARBA00023303"/>
    </source>
</evidence>
<keyword evidence="4 10" id="KW-1133">Transmembrane helix</keyword>
<name>A0A1Q5Q0C7_9ACTO</name>
<comment type="function">
    <text evidence="9">Fluoride-specific ion channel. Important for reducing fluoride concentration in the cell, thus reducing its toxicity.</text>
</comment>
<dbReference type="EMBL" id="MQVR01000080">
    <property type="protein sequence ID" value="OKL53186.1"/>
    <property type="molecule type" value="Genomic_DNA"/>
</dbReference>
<dbReference type="Proteomes" id="UP000185628">
    <property type="component" value="Unassembled WGS sequence"/>
</dbReference>
<feature type="region of interest" description="Disordered" evidence="11">
    <location>
        <begin position="80"/>
        <end position="122"/>
    </location>
</feature>
<keyword evidence="6" id="KW-0407">Ion channel</keyword>
<feature type="transmembrane region" description="Helical" evidence="10">
    <location>
        <begin position="130"/>
        <end position="151"/>
    </location>
</feature>
<keyword evidence="3 10" id="KW-0812">Transmembrane</keyword>
<feature type="region of interest" description="Disordered" evidence="11">
    <location>
        <begin position="190"/>
        <end position="232"/>
    </location>
</feature>
<evidence type="ECO:0000256" key="2">
    <source>
        <dbReference type="ARBA" id="ARBA00022475"/>
    </source>
</evidence>
<protein>
    <recommendedName>
        <fullName evidence="10">Fluoride-specific ion channel</fullName>
    </recommendedName>
</protein>
<comment type="caution">
    <text evidence="12">The sequence shown here is derived from an EMBL/GenBank/DDBJ whole genome shotgun (WGS) entry which is preliminary data.</text>
</comment>
<keyword evidence="6" id="KW-0813">Transport</keyword>
<feature type="compositionally biased region" description="Basic and acidic residues" evidence="11">
    <location>
        <begin position="81"/>
        <end position="115"/>
    </location>
</feature>
<evidence type="ECO:0000313" key="13">
    <source>
        <dbReference type="Proteomes" id="UP000185628"/>
    </source>
</evidence>
<accession>A0A1Q5Q0C7</accession>
<keyword evidence="5 10" id="KW-0472">Membrane</keyword>
<evidence type="ECO:0000313" key="12">
    <source>
        <dbReference type="EMBL" id="OKL53186.1"/>
    </source>
</evidence>
<keyword evidence="13" id="KW-1185">Reference proteome</keyword>
<comment type="caution">
    <text evidence="10">Lacks conserved residue(s) required for the propagation of feature annotation.</text>
</comment>
<dbReference type="GO" id="GO:0034220">
    <property type="term" value="P:monoatomic ion transmembrane transport"/>
    <property type="evidence" value="ECO:0007669"/>
    <property type="project" value="UniProtKB-KW"/>
</dbReference>